<dbReference type="AlphaFoldDB" id="A0A165M325"/>
<evidence type="ECO:0000313" key="2">
    <source>
        <dbReference type="Proteomes" id="UP000076727"/>
    </source>
</evidence>
<sequence>MASQPIRVCTSVPACRILAALRLSTEQAVVLPWYLAVVCLLAANHTDYQRRTHLHCLALATGGSLRNWCNCCVADLVKF</sequence>
<dbReference type="Proteomes" id="UP000076727">
    <property type="component" value="Unassembled WGS sequence"/>
</dbReference>
<gene>
    <name evidence="1" type="ORF">DAEQUDRAFT_539272</name>
</gene>
<protein>
    <submittedName>
        <fullName evidence="1">Uncharacterized protein</fullName>
    </submittedName>
</protein>
<proteinExistence type="predicted"/>
<dbReference type="EMBL" id="KV429110">
    <property type="protein sequence ID" value="KZT65173.1"/>
    <property type="molecule type" value="Genomic_DNA"/>
</dbReference>
<accession>A0A165M325</accession>
<keyword evidence="2" id="KW-1185">Reference proteome</keyword>
<reference evidence="1 2" key="1">
    <citation type="journal article" date="2016" name="Mol. Biol. Evol.">
        <title>Comparative Genomics of Early-Diverging Mushroom-Forming Fungi Provides Insights into the Origins of Lignocellulose Decay Capabilities.</title>
        <authorList>
            <person name="Nagy L.G."/>
            <person name="Riley R."/>
            <person name="Tritt A."/>
            <person name="Adam C."/>
            <person name="Daum C."/>
            <person name="Floudas D."/>
            <person name="Sun H."/>
            <person name="Yadav J.S."/>
            <person name="Pangilinan J."/>
            <person name="Larsson K.H."/>
            <person name="Matsuura K."/>
            <person name="Barry K."/>
            <person name="Labutti K."/>
            <person name="Kuo R."/>
            <person name="Ohm R.A."/>
            <person name="Bhattacharya S.S."/>
            <person name="Shirouzu T."/>
            <person name="Yoshinaga Y."/>
            <person name="Martin F.M."/>
            <person name="Grigoriev I.V."/>
            <person name="Hibbett D.S."/>
        </authorList>
    </citation>
    <scope>NUCLEOTIDE SEQUENCE [LARGE SCALE GENOMIC DNA]</scope>
    <source>
        <strain evidence="1 2">L-15889</strain>
    </source>
</reference>
<organism evidence="1 2">
    <name type="scientific">Daedalea quercina L-15889</name>
    <dbReference type="NCBI Taxonomy" id="1314783"/>
    <lineage>
        <taxon>Eukaryota</taxon>
        <taxon>Fungi</taxon>
        <taxon>Dikarya</taxon>
        <taxon>Basidiomycota</taxon>
        <taxon>Agaricomycotina</taxon>
        <taxon>Agaricomycetes</taxon>
        <taxon>Polyporales</taxon>
        <taxon>Fomitopsis</taxon>
    </lineage>
</organism>
<name>A0A165M325_9APHY</name>
<evidence type="ECO:0000313" key="1">
    <source>
        <dbReference type="EMBL" id="KZT65173.1"/>
    </source>
</evidence>